<proteinExistence type="predicted"/>
<keyword evidence="2" id="KW-0808">Transferase</keyword>
<keyword evidence="2" id="KW-0328">Glycosyltransferase</keyword>
<dbReference type="EC" id="2.4.-.-" evidence="2"/>
<evidence type="ECO:0000313" key="3">
    <source>
        <dbReference type="Proteomes" id="UP000756860"/>
    </source>
</evidence>
<evidence type="ECO:0000259" key="1">
    <source>
        <dbReference type="Pfam" id="PF00535"/>
    </source>
</evidence>
<protein>
    <submittedName>
        <fullName evidence="2">Glycosyltransferase</fullName>
        <ecNumber evidence="2">2.4.-.-</ecNumber>
    </submittedName>
</protein>
<sequence length="304" mass="34360">MSNKFSVIIATYNCEEYLRQAIESVLAQTFTDYEFIVVDDGSTDGTQGIIQSYGPRIKYIRQENQGSEMAYKTGVSHASGEYMAFLDSDDLFLPNALATYDKIIRQLESPPLIIGAMQRFFQNEDVDMDSGCVNDDAEVFIYRDYLSKDVGIGLSQSRILMHKTLFDQVYGLLKRSKPCYLNDYDLLLQAGIYGPCIIVKSPVTVAYRQHEKQGSRQIEKMSQGVLYLLHSVWQGKCSGGRSRFFDKCAYLGGPVYEWSSKAFKIKRPGLAFKIIINGWLMLLAAVLKKIAIMFRCPAKALIIT</sequence>
<evidence type="ECO:0000313" key="2">
    <source>
        <dbReference type="EMBL" id="MBT0652927.1"/>
    </source>
</evidence>
<dbReference type="SUPFAM" id="SSF53448">
    <property type="entry name" value="Nucleotide-diphospho-sugar transferases"/>
    <property type="match status" value="1"/>
</dbReference>
<name>A0ABS5SC40_9BACT</name>
<dbReference type="Proteomes" id="UP000756860">
    <property type="component" value="Unassembled WGS sequence"/>
</dbReference>
<keyword evidence="3" id="KW-1185">Reference proteome</keyword>
<reference evidence="2 3" key="1">
    <citation type="submission" date="2021-05" db="EMBL/GenBank/DDBJ databases">
        <title>The draft genome of Geobacter luticola JCM 17780.</title>
        <authorList>
            <person name="Xu Z."/>
            <person name="Masuda Y."/>
            <person name="Itoh H."/>
            <person name="Senoo K."/>
        </authorList>
    </citation>
    <scope>NUCLEOTIDE SEQUENCE [LARGE SCALE GENOMIC DNA]</scope>
    <source>
        <strain evidence="2 3">JCM 17780</strain>
    </source>
</reference>
<dbReference type="PANTHER" id="PTHR22916:SF3">
    <property type="entry name" value="UDP-GLCNAC:BETAGAL BETA-1,3-N-ACETYLGLUCOSAMINYLTRANSFERASE-LIKE PROTEIN 1"/>
    <property type="match status" value="1"/>
</dbReference>
<dbReference type="GO" id="GO:0016757">
    <property type="term" value="F:glycosyltransferase activity"/>
    <property type="evidence" value="ECO:0007669"/>
    <property type="project" value="UniProtKB-KW"/>
</dbReference>
<dbReference type="Gene3D" id="3.90.550.10">
    <property type="entry name" value="Spore Coat Polysaccharide Biosynthesis Protein SpsA, Chain A"/>
    <property type="match status" value="1"/>
</dbReference>
<gene>
    <name evidence="2" type="ORF">KI810_07655</name>
</gene>
<dbReference type="InterPro" id="IPR029044">
    <property type="entry name" value="Nucleotide-diphossugar_trans"/>
</dbReference>
<dbReference type="PANTHER" id="PTHR22916">
    <property type="entry name" value="GLYCOSYLTRANSFERASE"/>
    <property type="match status" value="1"/>
</dbReference>
<dbReference type="Pfam" id="PF00535">
    <property type="entry name" value="Glycos_transf_2"/>
    <property type="match status" value="1"/>
</dbReference>
<comment type="caution">
    <text evidence="2">The sequence shown here is derived from an EMBL/GenBank/DDBJ whole genome shotgun (WGS) entry which is preliminary data.</text>
</comment>
<dbReference type="InterPro" id="IPR001173">
    <property type="entry name" value="Glyco_trans_2-like"/>
</dbReference>
<organism evidence="2 3">
    <name type="scientific">Geomobilimonas luticola</name>
    <dbReference type="NCBI Taxonomy" id="1114878"/>
    <lineage>
        <taxon>Bacteria</taxon>
        <taxon>Pseudomonadati</taxon>
        <taxon>Thermodesulfobacteriota</taxon>
        <taxon>Desulfuromonadia</taxon>
        <taxon>Geobacterales</taxon>
        <taxon>Geobacteraceae</taxon>
        <taxon>Geomobilimonas</taxon>
    </lineage>
</organism>
<dbReference type="EMBL" id="JAHCVK010000002">
    <property type="protein sequence ID" value="MBT0652927.1"/>
    <property type="molecule type" value="Genomic_DNA"/>
</dbReference>
<feature type="domain" description="Glycosyltransferase 2-like" evidence="1">
    <location>
        <begin position="6"/>
        <end position="126"/>
    </location>
</feature>
<accession>A0ABS5SC40</accession>
<dbReference type="RefSeq" id="WP_214174917.1">
    <property type="nucleotide sequence ID" value="NZ_JAHCVK010000002.1"/>
</dbReference>